<evidence type="ECO:0000313" key="2">
    <source>
        <dbReference type="EMBL" id="ADZ08695.1"/>
    </source>
</evidence>
<reference evidence="2 3" key="2">
    <citation type="journal article" date="2014" name="Int. J. Syst. Evol. Microbiol.">
        <title>Methanobacterium paludis sp. nov. and a novel strain of Methanobacterium lacus isolated from northern peatlands.</title>
        <authorList>
            <person name="Cadillo-Quiroz H."/>
            <person name="Brauer S.L."/>
            <person name="Goodson N."/>
            <person name="Yavitt J.B."/>
            <person name="Zinder S.H."/>
        </authorList>
    </citation>
    <scope>NUCLEOTIDE SEQUENCE [LARGE SCALE GENOMIC DNA]</scope>
    <source>
        <strain evidence="2 3">AL-21</strain>
    </source>
</reference>
<dbReference type="EMBL" id="CP002551">
    <property type="protein sequence ID" value="ADZ08695.1"/>
    <property type="molecule type" value="Genomic_DNA"/>
</dbReference>
<dbReference type="AlphaFoldDB" id="F0T973"/>
<evidence type="ECO:0000256" key="1">
    <source>
        <dbReference type="SAM" id="Phobius"/>
    </source>
</evidence>
<organism evidence="2 3">
    <name type="scientific">Methanobacterium lacus (strain AL-21)</name>
    <dbReference type="NCBI Taxonomy" id="877455"/>
    <lineage>
        <taxon>Archaea</taxon>
        <taxon>Methanobacteriati</taxon>
        <taxon>Methanobacteriota</taxon>
        <taxon>Methanomada group</taxon>
        <taxon>Methanobacteria</taxon>
        <taxon>Methanobacteriales</taxon>
        <taxon>Methanobacteriaceae</taxon>
        <taxon>Methanobacterium</taxon>
    </lineage>
</organism>
<keyword evidence="3" id="KW-1185">Reference proteome</keyword>
<dbReference type="HOGENOM" id="CLU_214689_0_0_2"/>
<protein>
    <submittedName>
        <fullName evidence="2">Uncharacterized protein</fullName>
    </submittedName>
</protein>
<dbReference type="eggNOG" id="arCOG10148">
    <property type="taxonomic scope" value="Archaea"/>
</dbReference>
<dbReference type="RefSeq" id="WP_013644046.1">
    <property type="nucleotide sequence ID" value="NC_015216.1"/>
</dbReference>
<accession>F0T973</accession>
<gene>
    <name evidence="2" type="ordered locus">Metbo_0443</name>
</gene>
<keyword evidence="1" id="KW-0472">Membrane</keyword>
<feature type="transmembrane region" description="Helical" evidence="1">
    <location>
        <begin position="20"/>
        <end position="49"/>
    </location>
</feature>
<dbReference type="OrthoDB" id="82160at2157"/>
<sequence>MSVDPLNELFKDVEDPDKRAKLFLLVSAAMIISTILIVVGTIIFILWALHII</sequence>
<dbReference type="KEGG" id="mel:Metbo_0443"/>
<name>F0T973_METLA</name>
<keyword evidence="1" id="KW-0812">Transmembrane</keyword>
<evidence type="ECO:0000313" key="3">
    <source>
        <dbReference type="Proteomes" id="UP000007490"/>
    </source>
</evidence>
<dbReference type="GeneID" id="55575256"/>
<proteinExistence type="predicted"/>
<dbReference type="Proteomes" id="UP000007490">
    <property type="component" value="Chromosome"/>
</dbReference>
<keyword evidence="1" id="KW-1133">Transmembrane helix</keyword>
<reference evidence="3" key="1">
    <citation type="submission" date="2011-02" db="EMBL/GenBank/DDBJ databases">
        <title>Complete sequence of Methanobacterium sp. AL-21.</title>
        <authorList>
            <consortium name="US DOE Joint Genome Institute"/>
            <person name="Lucas S."/>
            <person name="Copeland A."/>
            <person name="Lapidus A."/>
            <person name="Cheng J.-F."/>
            <person name="Goodwin L."/>
            <person name="Pitluck S."/>
            <person name="Chertkov O."/>
            <person name="Detter J.C."/>
            <person name="Han C."/>
            <person name="Tapia R."/>
            <person name="Land M."/>
            <person name="Hauser L."/>
            <person name="Kyrpides N."/>
            <person name="Ivanova N."/>
            <person name="Mikhailova N."/>
            <person name="Pagani I."/>
            <person name="Cadillo-Quiroz H."/>
            <person name="Imachi H."/>
            <person name="Zinder S."/>
            <person name="Liu W."/>
            <person name="Woyke T."/>
        </authorList>
    </citation>
    <scope>NUCLEOTIDE SEQUENCE [LARGE SCALE GENOMIC DNA]</scope>
    <source>
        <strain evidence="3">AL-21</strain>
    </source>
</reference>